<dbReference type="Pfam" id="PF10521">
    <property type="entry name" value="Tti2"/>
    <property type="match status" value="1"/>
</dbReference>
<dbReference type="Gene3D" id="1.25.10.10">
    <property type="entry name" value="Leucine-rich Repeat Variant"/>
    <property type="match status" value="1"/>
</dbReference>
<organism evidence="2">
    <name type="scientific">Amphimedon queenslandica</name>
    <name type="common">Sponge</name>
    <dbReference type="NCBI Taxonomy" id="400682"/>
    <lineage>
        <taxon>Eukaryota</taxon>
        <taxon>Metazoa</taxon>
        <taxon>Porifera</taxon>
        <taxon>Demospongiae</taxon>
        <taxon>Heteroscleromorpha</taxon>
        <taxon>Haplosclerida</taxon>
        <taxon>Niphatidae</taxon>
        <taxon>Amphimedon</taxon>
    </lineage>
</organism>
<evidence type="ECO:0000256" key="1">
    <source>
        <dbReference type="ARBA" id="ARBA00034736"/>
    </source>
</evidence>
<dbReference type="AlphaFoldDB" id="A0A1X7UA38"/>
<dbReference type="GO" id="GO:0110078">
    <property type="term" value="C:TTT Hsp90 cochaperone complex"/>
    <property type="evidence" value="ECO:0007669"/>
    <property type="project" value="InterPro"/>
</dbReference>
<comment type="similarity">
    <text evidence="1">Belongs to the TTI2 family.</text>
</comment>
<dbReference type="InterPro" id="IPR011989">
    <property type="entry name" value="ARM-like"/>
</dbReference>
<dbReference type="OrthoDB" id="6417021at2759"/>
<sequence length="475" mass="54402">MIVCVLIGCYGNMSHTQSTLQLAMNTEERDHKIKELIQKLKVKADSHKGKEDDVDYSSSLTTLNELIISINNKSELVGLVPVILTGVIPHTTRHYWTNESSILAAKNILTYILKKCHCSSIPDLLIGRKNKSVPGVGVVSPYTPARPTEEVLPWLQEEDEVPVVEDEEELLIGGGVMNELLRILRRRLVETEWKEHPNEKHTLMWCLRHLKHPHLSEYFNSFLPLLLLLIDDYEIYHKQLGLTGLCHLIANTDSAELVQYGKADLIYDSIKKLLYFNKVDIINALHPALQSLLVIMEGPQPMEISQPRKWRKTDEVFVILLQSMYTESKLSIRKAYIKHVCRYIECLGVFIIKYINKLLLIIFDYIEYPDYCGEETRKTSLTTLLTLMRYSWPRIPNHFEPILKSLIKLISDLCPDKSVIPDDSNTQDVLGLIIDCLKVLNCCCHENSSASYKMLLKDTEHAALRHCIAEALDTV</sequence>
<name>A0A1X7UA38_AMPQE</name>
<evidence type="ECO:0000313" key="2">
    <source>
        <dbReference type="EnsemblMetazoa" id="Aqu2.1.24523_001"/>
    </source>
</evidence>
<dbReference type="PANTHER" id="PTHR14873:SF1">
    <property type="entry name" value="OS06G0694100 PROTEIN"/>
    <property type="match status" value="1"/>
</dbReference>
<reference evidence="2" key="1">
    <citation type="submission" date="2017-05" db="UniProtKB">
        <authorList>
            <consortium name="EnsemblMetazoa"/>
        </authorList>
    </citation>
    <scope>IDENTIFICATION</scope>
</reference>
<dbReference type="EnsemblMetazoa" id="Aqu2.1.24523_001">
    <property type="protein sequence ID" value="Aqu2.1.24523_001"/>
    <property type="gene ID" value="Aqu2.1.24523"/>
</dbReference>
<dbReference type="STRING" id="400682.A0A1X7UA38"/>
<dbReference type="SUPFAM" id="SSF48371">
    <property type="entry name" value="ARM repeat"/>
    <property type="match status" value="1"/>
</dbReference>
<evidence type="ECO:0008006" key="3">
    <source>
        <dbReference type="Google" id="ProtNLM"/>
    </source>
</evidence>
<accession>A0A1X7UA38</accession>
<dbReference type="eggNOG" id="ENOG502QVMM">
    <property type="taxonomic scope" value="Eukaryota"/>
</dbReference>
<dbReference type="PANTHER" id="PTHR14873">
    <property type="entry name" value="OS06G0694100 PROTEIN"/>
    <property type="match status" value="1"/>
</dbReference>
<dbReference type="InterPro" id="IPR018870">
    <property type="entry name" value="Tti2"/>
</dbReference>
<protein>
    <recommendedName>
        <fullName evidence="3">TELO2-interacting protein 2</fullName>
    </recommendedName>
</protein>
<proteinExistence type="inferred from homology"/>
<dbReference type="InterPro" id="IPR016024">
    <property type="entry name" value="ARM-type_fold"/>
</dbReference>
<dbReference type="InParanoid" id="A0A1X7UA38"/>